<gene>
    <name evidence="2" type="ORF">NC661_06805</name>
</gene>
<feature type="transmembrane region" description="Helical" evidence="1">
    <location>
        <begin position="7"/>
        <end position="25"/>
    </location>
</feature>
<keyword evidence="1" id="KW-1133">Transmembrane helix</keyword>
<organism evidence="2 3">
    <name type="scientific">Aquibacillus koreensis</name>
    <dbReference type="NCBI Taxonomy" id="279446"/>
    <lineage>
        <taxon>Bacteria</taxon>
        <taxon>Bacillati</taxon>
        <taxon>Bacillota</taxon>
        <taxon>Bacilli</taxon>
        <taxon>Bacillales</taxon>
        <taxon>Bacillaceae</taxon>
        <taxon>Aquibacillus</taxon>
    </lineage>
</organism>
<dbReference type="RefSeq" id="WP_259868495.1">
    <property type="nucleotide sequence ID" value="NZ_JAOALK010000031.1"/>
</dbReference>
<protein>
    <submittedName>
        <fullName evidence="2">YjzD family protein</fullName>
    </submittedName>
</protein>
<dbReference type="InterPro" id="IPR021324">
    <property type="entry name" value="DUF2929"/>
</dbReference>
<dbReference type="EMBL" id="JAMQJZ010000004">
    <property type="protein sequence ID" value="MDC3420076.1"/>
    <property type="molecule type" value="Genomic_DNA"/>
</dbReference>
<evidence type="ECO:0000313" key="2">
    <source>
        <dbReference type="EMBL" id="MDC3420076.1"/>
    </source>
</evidence>
<sequence>MIYLRYFFTLLWAVLISFLVSYVLTSMAGETFTFTPIFFIALFFALTIFIIGDGILKEEKK</sequence>
<dbReference type="Pfam" id="PF11151">
    <property type="entry name" value="DUF2929"/>
    <property type="match status" value="1"/>
</dbReference>
<name>A0A9X3WML9_9BACI</name>
<evidence type="ECO:0000313" key="3">
    <source>
        <dbReference type="Proteomes" id="UP001145072"/>
    </source>
</evidence>
<proteinExistence type="predicted"/>
<dbReference type="Proteomes" id="UP001145072">
    <property type="component" value="Unassembled WGS sequence"/>
</dbReference>
<feature type="transmembrane region" description="Helical" evidence="1">
    <location>
        <begin position="37"/>
        <end position="56"/>
    </location>
</feature>
<keyword evidence="3" id="KW-1185">Reference proteome</keyword>
<comment type="caution">
    <text evidence="2">The sequence shown here is derived from an EMBL/GenBank/DDBJ whole genome shotgun (WGS) entry which is preliminary data.</text>
</comment>
<evidence type="ECO:0000256" key="1">
    <source>
        <dbReference type="SAM" id="Phobius"/>
    </source>
</evidence>
<reference evidence="2" key="1">
    <citation type="submission" date="2022-06" db="EMBL/GenBank/DDBJ databases">
        <title>Aquibacillus sp. a new bacterium isolated from soil saline samples.</title>
        <authorList>
            <person name="Galisteo C."/>
            <person name="De La Haba R."/>
            <person name="Sanchez-Porro C."/>
            <person name="Ventosa A."/>
        </authorList>
    </citation>
    <scope>NUCLEOTIDE SEQUENCE</scope>
    <source>
        <strain evidence="2">JCM 12387</strain>
    </source>
</reference>
<accession>A0A9X3WML9</accession>
<keyword evidence="1" id="KW-0472">Membrane</keyword>
<keyword evidence="1" id="KW-0812">Transmembrane</keyword>
<dbReference type="AlphaFoldDB" id="A0A9X3WML9"/>